<dbReference type="InterPro" id="IPR011042">
    <property type="entry name" value="6-blade_b-propeller_TolB-like"/>
</dbReference>
<dbReference type="PANTHER" id="PTHR36842">
    <property type="entry name" value="PROTEIN TOLB HOMOLOG"/>
    <property type="match status" value="1"/>
</dbReference>
<feature type="non-terminal residue" evidence="1">
    <location>
        <position position="247"/>
    </location>
</feature>
<dbReference type="Gene3D" id="2.120.10.30">
    <property type="entry name" value="TolB, C-terminal domain"/>
    <property type="match status" value="2"/>
</dbReference>
<proteinExistence type="predicted"/>
<evidence type="ECO:0008006" key="2">
    <source>
        <dbReference type="Google" id="ProtNLM"/>
    </source>
</evidence>
<name>A0A381XR57_9ZZZZ</name>
<protein>
    <recommendedName>
        <fullName evidence="2">Dipeptidylpeptidase IV N-terminal domain-containing protein</fullName>
    </recommendedName>
</protein>
<dbReference type="SUPFAM" id="SSF82171">
    <property type="entry name" value="DPP6 N-terminal domain-like"/>
    <property type="match status" value="1"/>
</dbReference>
<dbReference type="AlphaFoldDB" id="A0A381XR57"/>
<gene>
    <name evidence="1" type="ORF">METZ01_LOCUS120098</name>
</gene>
<accession>A0A381XR57</accession>
<sequence length="247" mass="28349">MRIFTLIVVLIILNSPTKADQAVRLFQHQALTGRDTYFMDPDWSPNGRTILLTSKNYRGLFILDMRTRVVEKVSDAPAAGYWKSWSPNGDRIITIFSQFESKRRQNSLQVIDPIKKTVDEILPFESGVPDHFGWIDNISIYYINDIKINMVNMDDSEIKRPKDRQIDKIVYHKGEHIYKHFLDNKEKIKVGSASGEKLNLRVSPNGDRIVYEILGGHLWTSKLDGSELVDIGIGYQPDWSPKGDKIA</sequence>
<dbReference type="PANTHER" id="PTHR36842:SF1">
    <property type="entry name" value="PROTEIN TOLB"/>
    <property type="match status" value="1"/>
</dbReference>
<organism evidence="1">
    <name type="scientific">marine metagenome</name>
    <dbReference type="NCBI Taxonomy" id="408172"/>
    <lineage>
        <taxon>unclassified sequences</taxon>
        <taxon>metagenomes</taxon>
        <taxon>ecological metagenomes</taxon>
    </lineage>
</organism>
<reference evidence="1" key="1">
    <citation type="submission" date="2018-05" db="EMBL/GenBank/DDBJ databases">
        <authorList>
            <person name="Lanie J.A."/>
            <person name="Ng W.-L."/>
            <person name="Kazmierczak K.M."/>
            <person name="Andrzejewski T.M."/>
            <person name="Davidsen T.M."/>
            <person name="Wayne K.J."/>
            <person name="Tettelin H."/>
            <person name="Glass J.I."/>
            <person name="Rusch D."/>
            <person name="Podicherti R."/>
            <person name="Tsui H.-C.T."/>
            <person name="Winkler M.E."/>
        </authorList>
    </citation>
    <scope>NUCLEOTIDE SEQUENCE</scope>
</reference>
<evidence type="ECO:0000313" key="1">
    <source>
        <dbReference type="EMBL" id="SVA67244.1"/>
    </source>
</evidence>
<dbReference type="EMBL" id="UINC01016079">
    <property type="protein sequence ID" value="SVA67244.1"/>
    <property type="molecule type" value="Genomic_DNA"/>
</dbReference>